<feature type="compositionally biased region" description="Basic and acidic residues" evidence="1">
    <location>
        <begin position="74"/>
        <end position="84"/>
    </location>
</feature>
<gene>
    <name evidence="2" type="ORF">niasHS_005274</name>
</gene>
<sequence length="218" mass="23797">MPKRPQIQPPPEDREENVEGRAQQIFNPIPGFKIPKSSSRQPSGTGNRQRAPSGSSVNSRRSPSPRRPGRRPHSRYDVSPEHPPRPPPRAVCNPPYFPRPRPHIKRPPSSSSSSSLSARPAGGNALSNSPPTYLLNPTPLNQDVSSLLALSSVELLRPYTDTPPIWQAWVEDTRDKLEDVQQELLALSSMLHGLPPPPDVSSRLGLSSPSMGQGQSGT</sequence>
<feature type="compositionally biased region" description="Polar residues" evidence="1">
    <location>
        <begin position="36"/>
        <end position="50"/>
    </location>
</feature>
<evidence type="ECO:0000256" key="1">
    <source>
        <dbReference type="SAM" id="MobiDB-lite"/>
    </source>
</evidence>
<evidence type="ECO:0000313" key="3">
    <source>
        <dbReference type="Proteomes" id="UP001620645"/>
    </source>
</evidence>
<evidence type="ECO:0000313" key="2">
    <source>
        <dbReference type="EMBL" id="KAL3087035.1"/>
    </source>
</evidence>
<reference evidence="2 3" key="1">
    <citation type="submission" date="2024-10" db="EMBL/GenBank/DDBJ databases">
        <authorList>
            <person name="Kim D."/>
        </authorList>
    </citation>
    <scope>NUCLEOTIDE SEQUENCE [LARGE SCALE GENOMIC DNA]</scope>
    <source>
        <strain evidence="2">Taebaek</strain>
    </source>
</reference>
<keyword evidence="3" id="KW-1185">Reference proteome</keyword>
<feature type="compositionally biased region" description="Pro residues" evidence="1">
    <location>
        <begin position="85"/>
        <end position="99"/>
    </location>
</feature>
<feature type="region of interest" description="Disordered" evidence="1">
    <location>
        <begin position="190"/>
        <end position="218"/>
    </location>
</feature>
<protein>
    <submittedName>
        <fullName evidence="2">Uncharacterized protein</fullName>
    </submittedName>
</protein>
<feature type="compositionally biased region" description="Low complexity" evidence="1">
    <location>
        <begin position="52"/>
        <end position="62"/>
    </location>
</feature>
<feature type="compositionally biased region" description="Low complexity" evidence="1">
    <location>
        <begin position="107"/>
        <end position="120"/>
    </location>
</feature>
<accession>A0ABD2J8Z4</accession>
<dbReference type="EMBL" id="JBICCN010000185">
    <property type="protein sequence ID" value="KAL3087035.1"/>
    <property type="molecule type" value="Genomic_DNA"/>
</dbReference>
<feature type="compositionally biased region" description="Polar residues" evidence="1">
    <location>
        <begin position="204"/>
        <end position="218"/>
    </location>
</feature>
<organism evidence="2 3">
    <name type="scientific">Heterodera schachtii</name>
    <name type="common">Sugarbeet cyst nematode worm</name>
    <name type="synonym">Tylenchus schachtii</name>
    <dbReference type="NCBI Taxonomy" id="97005"/>
    <lineage>
        <taxon>Eukaryota</taxon>
        <taxon>Metazoa</taxon>
        <taxon>Ecdysozoa</taxon>
        <taxon>Nematoda</taxon>
        <taxon>Chromadorea</taxon>
        <taxon>Rhabditida</taxon>
        <taxon>Tylenchina</taxon>
        <taxon>Tylenchomorpha</taxon>
        <taxon>Tylenchoidea</taxon>
        <taxon>Heteroderidae</taxon>
        <taxon>Heteroderinae</taxon>
        <taxon>Heterodera</taxon>
    </lineage>
</organism>
<feature type="region of interest" description="Disordered" evidence="1">
    <location>
        <begin position="1"/>
        <end position="140"/>
    </location>
</feature>
<comment type="caution">
    <text evidence="2">The sequence shown here is derived from an EMBL/GenBank/DDBJ whole genome shotgun (WGS) entry which is preliminary data.</text>
</comment>
<dbReference type="AlphaFoldDB" id="A0ABD2J8Z4"/>
<name>A0ABD2J8Z4_HETSC</name>
<dbReference type="Proteomes" id="UP001620645">
    <property type="component" value="Unassembled WGS sequence"/>
</dbReference>
<feature type="compositionally biased region" description="Basic residues" evidence="1">
    <location>
        <begin position="63"/>
        <end position="73"/>
    </location>
</feature>
<proteinExistence type="predicted"/>
<feature type="compositionally biased region" description="Low complexity" evidence="1">
    <location>
        <begin position="130"/>
        <end position="140"/>
    </location>
</feature>